<comment type="caution">
    <text evidence="1">The sequence shown here is derived from an EMBL/GenBank/DDBJ whole genome shotgun (WGS) entry which is preliminary data.</text>
</comment>
<reference evidence="1 2" key="1">
    <citation type="submission" date="2023-07" db="EMBL/GenBank/DDBJ databases">
        <title>Genomic Encyclopedia of Type Strains, Phase IV (KMG-IV): sequencing the most valuable type-strain genomes for metagenomic binning, comparative biology and taxonomic classification.</title>
        <authorList>
            <person name="Goeker M."/>
        </authorList>
    </citation>
    <scope>NUCLEOTIDE SEQUENCE [LARGE SCALE GENOMIC DNA]</scope>
    <source>
        <strain evidence="1 2">DSM 23837</strain>
    </source>
</reference>
<proteinExistence type="predicted"/>
<evidence type="ECO:0000313" key="1">
    <source>
        <dbReference type="EMBL" id="MDQ0174472.1"/>
    </source>
</evidence>
<dbReference type="Proteomes" id="UP001223586">
    <property type="component" value="Unassembled WGS sequence"/>
</dbReference>
<accession>A0ABT9WMF9</accession>
<dbReference type="RefSeq" id="WP_307225959.1">
    <property type="nucleotide sequence ID" value="NZ_JAUSTT010000001.1"/>
</dbReference>
<organism evidence="1 2">
    <name type="scientific">Bacillus chungangensis</name>
    <dbReference type="NCBI Taxonomy" id="587633"/>
    <lineage>
        <taxon>Bacteria</taxon>
        <taxon>Bacillati</taxon>
        <taxon>Bacillota</taxon>
        <taxon>Bacilli</taxon>
        <taxon>Bacillales</taxon>
        <taxon>Bacillaceae</taxon>
        <taxon>Bacillus</taxon>
    </lineage>
</organism>
<keyword evidence="2" id="KW-1185">Reference proteome</keyword>
<evidence type="ECO:0000313" key="2">
    <source>
        <dbReference type="Proteomes" id="UP001223586"/>
    </source>
</evidence>
<name>A0ABT9WMF9_9BACI</name>
<protein>
    <submittedName>
        <fullName evidence="1">Uncharacterized protein</fullName>
    </submittedName>
</protein>
<gene>
    <name evidence="1" type="ORF">J2S08_000303</name>
</gene>
<sequence length="111" mass="12310">MYAQLVKPINQLLMDINASISVETGNQIIENLESFYNGDKQIADCHLDESKNFMKDGIQLLKQGHLSNGALQMFGSELNFASYAAKVAANKNADKHEQLADAFKLISNSFK</sequence>
<dbReference type="EMBL" id="JAUSTT010000001">
    <property type="protein sequence ID" value="MDQ0174472.1"/>
    <property type="molecule type" value="Genomic_DNA"/>
</dbReference>